<evidence type="ECO:0000313" key="2">
    <source>
        <dbReference type="Proteomes" id="UP000003781"/>
    </source>
</evidence>
<protein>
    <submittedName>
        <fullName evidence="1">Uncharacterized protein</fullName>
    </submittedName>
</protein>
<accession>A3IY64</accession>
<proteinExistence type="predicted"/>
<gene>
    <name evidence="1" type="ORF">CY0110_21495</name>
</gene>
<evidence type="ECO:0000313" key="1">
    <source>
        <dbReference type="EMBL" id="EAZ88585.1"/>
    </source>
</evidence>
<dbReference type="OrthoDB" id="582274at2"/>
<reference evidence="1 2" key="1">
    <citation type="submission" date="2007-03" db="EMBL/GenBank/DDBJ databases">
        <authorList>
            <person name="Stal L."/>
            <person name="Ferriera S."/>
            <person name="Johnson J."/>
            <person name="Kravitz S."/>
            <person name="Beeson K."/>
            <person name="Sutton G."/>
            <person name="Rogers Y.-H."/>
            <person name="Friedman R."/>
            <person name="Frazier M."/>
            <person name="Venter J.C."/>
        </authorList>
    </citation>
    <scope>NUCLEOTIDE SEQUENCE [LARGE SCALE GENOMIC DNA]</scope>
    <source>
        <strain evidence="1 2">CCY0110</strain>
    </source>
</reference>
<keyword evidence="2" id="KW-1185">Reference proteome</keyword>
<dbReference type="EMBL" id="AAXW01000075">
    <property type="protein sequence ID" value="EAZ88585.1"/>
    <property type="molecule type" value="Genomic_DNA"/>
</dbReference>
<dbReference type="AlphaFoldDB" id="A3IY64"/>
<comment type="caution">
    <text evidence="1">The sequence shown here is derived from an EMBL/GenBank/DDBJ whole genome shotgun (WGS) entry which is preliminary data.</text>
</comment>
<organism evidence="1 2">
    <name type="scientific">Crocosphaera chwakensis CCY0110</name>
    <dbReference type="NCBI Taxonomy" id="391612"/>
    <lineage>
        <taxon>Bacteria</taxon>
        <taxon>Bacillati</taxon>
        <taxon>Cyanobacteriota</taxon>
        <taxon>Cyanophyceae</taxon>
        <taxon>Oscillatoriophycideae</taxon>
        <taxon>Chroococcales</taxon>
        <taxon>Aphanothecaceae</taxon>
        <taxon>Crocosphaera</taxon>
        <taxon>Crocosphaera chwakensis</taxon>
    </lineage>
</organism>
<dbReference type="eggNOG" id="ENOG5033BWY">
    <property type="taxonomic scope" value="Bacteria"/>
</dbReference>
<dbReference type="Proteomes" id="UP000003781">
    <property type="component" value="Unassembled WGS sequence"/>
</dbReference>
<name>A3IY64_9CHRO</name>
<dbReference type="RefSeq" id="WP_008278328.1">
    <property type="nucleotide sequence ID" value="NZ_AAXW01000075.1"/>
</dbReference>
<sequence length="142" mass="15364">MSLKPLTLATLFTIILSGMVTGLPEGINAIAQNQMSLQSSSINLNATELNQPLWLQIQGINQTNIQGQVTVNGQVIKTLEGSNNQVNLSNHLSQGSHQIIVMGNYYPSQGSVVIELKGHQTQVTQQTSGNGLLNQQLNMEVR</sequence>